<evidence type="ECO:0000256" key="2">
    <source>
        <dbReference type="ARBA" id="ARBA00022448"/>
    </source>
</evidence>
<evidence type="ECO:0000313" key="8">
    <source>
        <dbReference type="Proteomes" id="UP000234950"/>
    </source>
</evidence>
<dbReference type="InterPro" id="IPR001204">
    <property type="entry name" value="Phos_transporter"/>
</dbReference>
<dbReference type="AlphaFoldDB" id="A0A2N5HSK8"/>
<organism evidence="7 8">
    <name type="scientific">Neobacillus cucumis</name>
    <dbReference type="NCBI Taxonomy" id="1740721"/>
    <lineage>
        <taxon>Bacteria</taxon>
        <taxon>Bacillati</taxon>
        <taxon>Bacillota</taxon>
        <taxon>Bacilli</taxon>
        <taxon>Bacillales</taxon>
        <taxon>Bacillaceae</taxon>
        <taxon>Neobacillus</taxon>
    </lineage>
</organism>
<dbReference type="GO" id="GO:0016020">
    <property type="term" value="C:membrane"/>
    <property type="evidence" value="ECO:0007669"/>
    <property type="project" value="UniProtKB-SubCell"/>
</dbReference>
<comment type="similarity">
    <text evidence="6">Belongs to the inorganic phosphate transporter (PiT) (TC 2.A.20) family.</text>
</comment>
<accession>A0A2N5HSK8</accession>
<dbReference type="RefSeq" id="WP_101646511.1">
    <property type="nucleotide sequence ID" value="NZ_PGVE01000017.1"/>
</dbReference>
<comment type="caution">
    <text evidence="7">The sequence shown here is derived from an EMBL/GenBank/DDBJ whole genome shotgun (WGS) entry which is preliminary data.</text>
</comment>
<dbReference type="PANTHER" id="PTHR11101:SF80">
    <property type="entry name" value="PHOSPHATE TRANSPORTER"/>
    <property type="match status" value="1"/>
</dbReference>
<evidence type="ECO:0000256" key="4">
    <source>
        <dbReference type="ARBA" id="ARBA00022989"/>
    </source>
</evidence>
<feature type="transmembrane region" description="Helical" evidence="6">
    <location>
        <begin position="169"/>
        <end position="189"/>
    </location>
</feature>
<proteinExistence type="inferred from homology"/>
<evidence type="ECO:0000256" key="5">
    <source>
        <dbReference type="ARBA" id="ARBA00023136"/>
    </source>
</evidence>
<dbReference type="GO" id="GO:0005315">
    <property type="term" value="F:phosphate transmembrane transporter activity"/>
    <property type="evidence" value="ECO:0007669"/>
    <property type="project" value="InterPro"/>
</dbReference>
<feature type="transmembrane region" description="Helical" evidence="6">
    <location>
        <begin position="42"/>
        <end position="62"/>
    </location>
</feature>
<gene>
    <name evidence="7" type="ORF">CVD27_03575</name>
</gene>
<keyword evidence="8" id="KW-1185">Reference proteome</keyword>
<keyword evidence="2 6" id="KW-0813">Transport</keyword>
<evidence type="ECO:0000256" key="3">
    <source>
        <dbReference type="ARBA" id="ARBA00022692"/>
    </source>
</evidence>
<dbReference type="GO" id="GO:0035435">
    <property type="term" value="P:phosphate ion transmembrane transport"/>
    <property type="evidence" value="ECO:0007669"/>
    <property type="project" value="TreeGrafter"/>
</dbReference>
<dbReference type="PANTHER" id="PTHR11101">
    <property type="entry name" value="PHOSPHATE TRANSPORTER"/>
    <property type="match status" value="1"/>
</dbReference>
<dbReference type="EMBL" id="PGVE01000017">
    <property type="protein sequence ID" value="PLS08493.1"/>
    <property type="molecule type" value="Genomic_DNA"/>
</dbReference>
<sequence>MFWTYLAFIIAFFFAMNIGASGTAASMGSAYGADAIKKKWLAMVLVAIAAFLGAILGGGEVVKTIGSGIIPSKILTMELVVLILAGATLTLFIANLMGIPLSTSEVTVGAIVGAGIAYKSLFINSLLVIVAFWVIVPVVSFVITFLLGKLIAASEKRWASLTKPGKWKIWLGRVLVFGGCFEAFSAGMNNVANAVGPLVGAGMLSTSKGIWIGGLFVALGAILLGGRVIETNGKKITKLSLLEGSAVSFTGGTLVTIASIFGLPIPLTQVTTCGILGIGASQKGIGFWQKAVIRKILKVWLISPLASLVISYTLINLLIKTNFYNIIVILSTLIAALGTLSLYANIRKENSTIHDEGGGI</sequence>
<feature type="transmembrane region" description="Helical" evidence="6">
    <location>
        <begin position="325"/>
        <end position="344"/>
    </location>
</feature>
<feature type="transmembrane region" description="Helical" evidence="6">
    <location>
        <begin position="121"/>
        <end position="148"/>
    </location>
</feature>
<dbReference type="Pfam" id="PF01384">
    <property type="entry name" value="PHO4"/>
    <property type="match status" value="1"/>
</dbReference>
<evidence type="ECO:0000256" key="6">
    <source>
        <dbReference type="RuleBase" id="RU363058"/>
    </source>
</evidence>
<feature type="transmembrane region" description="Helical" evidence="6">
    <location>
        <begin position="241"/>
        <end position="261"/>
    </location>
</feature>
<feature type="transmembrane region" description="Helical" evidence="6">
    <location>
        <begin position="299"/>
        <end position="319"/>
    </location>
</feature>
<feature type="transmembrane region" description="Helical" evidence="6">
    <location>
        <begin position="74"/>
        <end position="101"/>
    </location>
</feature>
<keyword evidence="4 6" id="KW-1133">Transmembrane helix</keyword>
<feature type="transmembrane region" description="Helical" evidence="6">
    <location>
        <begin position="209"/>
        <end position="229"/>
    </location>
</feature>
<comment type="subcellular location">
    <subcellularLocation>
        <location evidence="1 6">Membrane</location>
        <topology evidence="1 6">Multi-pass membrane protein</topology>
    </subcellularLocation>
</comment>
<dbReference type="Proteomes" id="UP000234950">
    <property type="component" value="Unassembled WGS sequence"/>
</dbReference>
<reference evidence="7 8" key="1">
    <citation type="submission" date="2017-11" db="EMBL/GenBank/DDBJ databases">
        <title>Comparitive Functional Genomics of Dry Heat Resistant strains isolated from the Viking Spacecraft.</title>
        <authorList>
            <person name="Seuylemezian A."/>
            <person name="Cooper K."/>
            <person name="Vaishampayan P."/>
        </authorList>
    </citation>
    <scope>NUCLEOTIDE SEQUENCE [LARGE SCALE GENOMIC DNA]</scope>
    <source>
        <strain evidence="7 8">V32-6</strain>
    </source>
</reference>
<name>A0A2N5HSK8_9BACI</name>
<evidence type="ECO:0000256" key="1">
    <source>
        <dbReference type="ARBA" id="ARBA00004141"/>
    </source>
</evidence>
<keyword evidence="6" id="KW-0592">Phosphate transport</keyword>
<dbReference type="OrthoDB" id="19855at2"/>
<keyword evidence="3 6" id="KW-0812">Transmembrane</keyword>
<feature type="transmembrane region" description="Helical" evidence="6">
    <location>
        <begin position="267"/>
        <end position="287"/>
    </location>
</feature>
<keyword evidence="5 6" id="KW-0472">Membrane</keyword>
<protein>
    <recommendedName>
        <fullName evidence="6">Phosphate transporter</fullName>
    </recommendedName>
</protein>
<evidence type="ECO:0000313" key="7">
    <source>
        <dbReference type="EMBL" id="PLS08493.1"/>
    </source>
</evidence>